<dbReference type="InterPro" id="IPR057414">
    <property type="entry name" value="Zf-C3HC4_IRF-2BP1_2"/>
</dbReference>
<evidence type="ECO:0000256" key="1">
    <source>
        <dbReference type="SAM" id="MobiDB-lite"/>
    </source>
</evidence>
<comment type="caution">
    <text evidence="3">The sequence shown here is derived from an EMBL/GenBank/DDBJ whole genome shotgun (WGS) entry which is preliminary data.</text>
</comment>
<dbReference type="SUPFAM" id="SSF57850">
    <property type="entry name" value="RING/U-box"/>
    <property type="match status" value="1"/>
</dbReference>
<feature type="domain" description="Interferon regulatory factor 2-binding protein 1/2-like C3HC4 zinc finger" evidence="2">
    <location>
        <begin position="120"/>
        <end position="188"/>
    </location>
</feature>
<accession>A0AAV5SAB3</accession>
<dbReference type="EMBL" id="BTSX01000001">
    <property type="protein sequence ID" value="GMS79507.1"/>
    <property type="molecule type" value="Genomic_DNA"/>
</dbReference>
<feature type="non-terminal residue" evidence="3">
    <location>
        <position position="206"/>
    </location>
</feature>
<protein>
    <recommendedName>
        <fullName evidence="2">Interferon regulatory factor 2-binding protein 1/2-like C3HC4 zinc finger domain-containing protein</fullName>
    </recommendedName>
</protein>
<dbReference type="Gene3D" id="1.10.10.1580">
    <property type="entry name" value="Interferon regulatory factor 2-binding protein"/>
    <property type="match status" value="1"/>
</dbReference>
<feature type="region of interest" description="Disordered" evidence="1">
    <location>
        <begin position="39"/>
        <end position="77"/>
    </location>
</feature>
<evidence type="ECO:0000259" key="2">
    <source>
        <dbReference type="Pfam" id="PF25454"/>
    </source>
</evidence>
<dbReference type="Proteomes" id="UP001432027">
    <property type="component" value="Unassembled WGS sequence"/>
</dbReference>
<organism evidence="3 4">
    <name type="scientific">Pristionchus entomophagus</name>
    <dbReference type="NCBI Taxonomy" id="358040"/>
    <lineage>
        <taxon>Eukaryota</taxon>
        <taxon>Metazoa</taxon>
        <taxon>Ecdysozoa</taxon>
        <taxon>Nematoda</taxon>
        <taxon>Chromadorea</taxon>
        <taxon>Rhabditida</taxon>
        <taxon>Rhabditina</taxon>
        <taxon>Diplogasteromorpha</taxon>
        <taxon>Diplogasteroidea</taxon>
        <taxon>Neodiplogasteridae</taxon>
        <taxon>Pristionchus</taxon>
    </lineage>
</organism>
<keyword evidence="4" id="KW-1185">Reference proteome</keyword>
<dbReference type="AlphaFoldDB" id="A0AAV5SAB3"/>
<gene>
    <name evidence="3" type="ORF">PENTCL1PPCAC_1682</name>
</gene>
<name>A0AAV5SAB3_9BILA</name>
<feature type="non-terminal residue" evidence="3">
    <location>
        <position position="1"/>
    </location>
</feature>
<reference evidence="3" key="1">
    <citation type="submission" date="2023-10" db="EMBL/GenBank/DDBJ databases">
        <title>Genome assembly of Pristionchus species.</title>
        <authorList>
            <person name="Yoshida K."/>
            <person name="Sommer R.J."/>
        </authorList>
    </citation>
    <scope>NUCLEOTIDE SEQUENCE</scope>
    <source>
        <strain evidence="3">RS0144</strain>
    </source>
</reference>
<evidence type="ECO:0000313" key="4">
    <source>
        <dbReference type="Proteomes" id="UP001432027"/>
    </source>
</evidence>
<dbReference type="Pfam" id="PF25454">
    <property type="entry name" value="zf-C3HC4_IRF-2BP1_2"/>
    <property type="match status" value="1"/>
</dbReference>
<dbReference type="InterPro" id="IPR044882">
    <property type="entry name" value="I2BP1/2_C3HC4-RING_sf"/>
</dbReference>
<evidence type="ECO:0000313" key="3">
    <source>
        <dbReference type="EMBL" id="GMS79507.1"/>
    </source>
</evidence>
<proteinExistence type="predicted"/>
<sequence>QCFYFRNRPPCLHLEVLVRKDKSIGDSAELPATEAVVPSAKPEAFDASAKPEVPVGKEESPDSVAKPEASAAKPVQPVDKTEVAAVKPVGTTRENEGATTNNETAKPAAAKSVKVPLRYCILCNKKMVLGQQFVTCLSTAAHIFCFDCTGKKIRQGETHCPTGQKCSGYSDGKGGPWEFTTSIIQIILGTEYEEYKKNCDEAAKYK</sequence>